<proteinExistence type="predicted"/>
<dbReference type="Proteomes" id="UP001268683">
    <property type="component" value="Chromosome"/>
</dbReference>
<gene>
    <name evidence="1" type="ORF">QGN29_14285</name>
</gene>
<organism evidence="1 2">
    <name type="scientific">Temperatibacter marinus</name>
    <dbReference type="NCBI Taxonomy" id="1456591"/>
    <lineage>
        <taxon>Bacteria</taxon>
        <taxon>Pseudomonadati</taxon>
        <taxon>Pseudomonadota</taxon>
        <taxon>Alphaproteobacteria</taxon>
        <taxon>Kordiimonadales</taxon>
        <taxon>Temperatibacteraceae</taxon>
        <taxon>Temperatibacter</taxon>
    </lineage>
</organism>
<name>A0AA52EKI6_9PROT</name>
<keyword evidence="2" id="KW-1185">Reference proteome</keyword>
<dbReference type="SUPFAM" id="SSF53067">
    <property type="entry name" value="Actin-like ATPase domain"/>
    <property type="match status" value="1"/>
</dbReference>
<protein>
    <submittedName>
        <fullName evidence="1">Uncharacterized protein</fullName>
    </submittedName>
</protein>
<dbReference type="EMBL" id="CP123872">
    <property type="protein sequence ID" value="WND04174.1"/>
    <property type="molecule type" value="Genomic_DNA"/>
</dbReference>
<dbReference type="Gene3D" id="3.30.420.40">
    <property type="match status" value="1"/>
</dbReference>
<dbReference type="KEGG" id="tmk:QGN29_14285"/>
<sequence>MKNTVCLIENMLDPEAIVIGGSAPPLLIRTILDHMTALPASVRGGMTPDHDRILISEHQGDSSILGAAVLPIYKMLSPLYDVLLQGDNAKQKRSDILGHRSITGAGRL</sequence>
<evidence type="ECO:0000313" key="2">
    <source>
        <dbReference type="Proteomes" id="UP001268683"/>
    </source>
</evidence>
<accession>A0AA52EKI6</accession>
<dbReference type="AlphaFoldDB" id="A0AA52EKI6"/>
<dbReference type="RefSeq" id="WP_310800037.1">
    <property type="nucleotide sequence ID" value="NZ_CP123872.1"/>
</dbReference>
<dbReference type="InterPro" id="IPR043129">
    <property type="entry name" value="ATPase_NBD"/>
</dbReference>
<reference evidence="1" key="1">
    <citation type="submission" date="2023-04" db="EMBL/GenBank/DDBJ databases">
        <title>Complete genome sequence of Temperatibacter marinus.</title>
        <authorList>
            <person name="Rong J.-C."/>
            <person name="Yi M.-L."/>
            <person name="Zhao Q."/>
        </authorList>
    </citation>
    <scope>NUCLEOTIDE SEQUENCE</scope>
    <source>
        <strain evidence="1">NBRC 110045</strain>
    </source>
</reference>
<evidence type="ECO:0000313" key="1">
    <source>
        <dbReference type="EMBL" id="WND04174.1"/>
    </source>
</evidence>